<feature type="domain" description="LysM" evidence="2">
    <location>
        <begin position="104"/>
        <end position="148"/>
    </location>
</feature>
<dbReference type="GeneID" id="303367563"/>
<feature type="signal peptide" evidence="1">
    <location>
        <begin position="1"/>
        <end position="28"/>
    </location>
</feature>
<dbReference type="STRING" id="225004.SAMN02745152_01326"/>
<sequence>MKSVFFKNVKTAIFFTGVSVFCSGFLFAELSHTVQKGETLYSISKKYSTTVQSIADANKIDGTDIKIGQKLVIPEKNGAVQAKTNDSALKNDSKIDSKTEKNIQTYTVKKGDTWYAIARNFSVSVKQLYELNGTDEKSGLKVGQKIKIPAVSALASNQSVKNTGTSKNMALESKNFELKNQLPSVISDTHNYSEKKGDPNLVWPVQKPEVTYVNGKVSGVTLSAKKDEPVDAIKSGTVMFSGTYRGFGNVVFIQSKTGHIYAYTGLGKVLVSKGDYIDFKTQIGTAGINSYSSKSQISLMVFQNGLPIDPAKAPRG</sequence>
<organism evidence="3 4">
    <name type="scientific">Treponema berlinense</name>
    <dbReference type="NCBI Taxonomy" id="225004"/>
    <lineage>
        <taxon>Bacteria</taxon>
        <taxon>Pseudomonadati</taxon>
        <taxon>Spirochaetota</taxon>
        <taxon>Spirochaetia</taxon>
        <taxon>Spirochaetales</taxon>
        <taxon>Treponemataceae</taxon>
        <taxon>Treponema</taxon>
    </lineage>
</organism>
<keyword evidence="4" id="KW-1185">Reference proteome</keyword>
<dbReference type="Pfam" id="PF01551">
    <property type="entry name" value="Peptidase_M23"/>
    <property type="match status" value="1"/>
</dbReference>
<dbReference type="Proteomes" id="UP000190395">
    <property type="component" value="Unassembled WGS sequence"/>
</dbReference>
<dbReference type="SMART" id="SM00257">
    <property type="entry name" value="LysM"/>
    <property type="match status" value="2"/>
</dbReference>
<dbReference type="EMBL" id="FUXC01000007">
    <property type="protein sequence ID" value="SJZ82661.1"/>
    <property type="molecule type" value="Genomic_DNA"/>
</dbReference>
<dbReference type="OrthoDB" id="308800at2"/>
<dbReference type="InterPro" id="IPR016047">
    <property type="entry name" value="M23ase_b-sheet_dom"/>
</dbReference>
<protein>
    <submittedName>
        <fullName evidence="3">Murein DD-endopeptidase MepM and murein hydrolase activator NlpD, contain LysM domain</fullName>
    </submittedName>
</protein>
<dbReference type="GO" id="GO:0016787">
    <property type="term" value="F:hydrolase activity"/>
    <property type="evidence" value="ECO:0007669"/>
    <property type="project" value="UniProtKB-KW"/>
</dbReference>
<dbReference type="CDD" id="cd12797">
    <property type="entry name" value="M23_peptidase"/>
    <property type="match status" value="1"/>
</dbReference>
<dbReference type="PROSITE" id="PS51782">
    <property type="entry name" value="LYSM"/>
    <property type="match status" value="2"/>
</dbReference>
<proteinExistence type="predicted"/>
<accession>A0A1T4NTU1</accession>
<evidence type="ECO:0000259" key="2">
    <source>
        <dbReference type="PROSITE" id="PS51782"/>
    </source>
</evidence>
<keyword evidence="1" id="KW-0732">Signal</keyword>
<dbReference type="InterPro" id="IPR018392">
    <property type="entry name" value="LysM"/>
</dbReference>
<keyword evidence="3" id="KW-0378">Hydrolase</keyword>
<dbReference type="Gene3D" id="2.70.70.10">
    <property type="entry name" value="Glucose Permease (Domain IIA)"/>
    <property type="match status" value="1"/>
</dbReference>
<reference evidence="3 4" key="1">
    <citation type="submission" date="2017-02" db="EMBL/GenBank/DDBJ databases">
        <authorList>
            <person name="Peterson S.W."/>
        </authorList>
    </citation>
    <scope>NUCLEOTIDE SEQUENCE [LARGE SCALE GENOMIC DNA]</scope>
    <source>
        <strain evidence="3 4">ATCC BAA-909</strain>
    </source>
</reference>
<dbReference type="PANTHER" id="PTHR33734">
    <property type="entry name" value="LYSM DOMAIN-CONTAINING GPI-ANCHORED PROTEIN 2"/>
    <property type="match status" value="1"/>
</dbReference>
<dbReference type="Gene3D" id="3.10.350.10">
    <property type="entry name" value="LysM domain"/>
    <property type="match status" value="2"/>
</dbReference>
<name>A0A1T4NTU1_9SPIR</name>
<dbReference type="AlphaFoldDB" id="A0A1T4NTU1"/>
<evidence type="ECO:0000313" key="4">
    <source>
        <dbReference type="Proteomes" id="UP000190395"/>
    </source>
</evidence>
<dbReference type="RefSeq" id="WP_078931071.1">
    <property type="nucleotide sequence ID" value="NZ_FUXC01000007.1"/>
</dbReference>
<feature type="domain" description="LysM" evidence="2">
    <location>
        <begin position="30"/>
        <end position="73"/>
    </location>
</feature>
<gene>
    <name evidence="3" type="ORF">SAMN02745152_01326</name>
</gene>
<dbReference type="InterPro" id="IPR036779">
    <property type="entry name" value="LysM_dom_sf"/>
</dbReference>
<dbReference type="SUPFAM" id="SSF51261">
    <property type="entry name" value="Duplicated hybrid motif"/>
    <property type="match status" value="1"/>
</dbReference>
<dbReference type="SUPFAM" id="SSF54106">
    <property type="entry name" value="LysM domain"/>
    <property type="match status" value="1"/>
</dbReference>
<dbReference type="CDD" id="cd00118">
    <property type="entry name" value="LysM"/>
    <property type="match status" value="2"/>
</dbReference>
<evidence type="ECO:0000256" key="1">
    <source>
        <dbReference type="SAM" id="SignalP"/>
    </source>
</evidence>
<evidence type="ECO:0000313" key="3">
    <source>
        <dbReference type="EMBL" id="SJZ82661.1"/>
    </source>
</evidence>
<dbReference type="Pfam" id="PF01476">
    <property type="entry name" value="LysM"/>
    <property type="match status" value="2"/>
</dbReference>
<dbReference type="PANTHER" id="PTHR33734:SF22">
    <property type="entry name" value="MEMBRANE-BOUND LYTIC MUREIN TRANSGLYCOSYLASE D"/>
    <property type="match status" value="1"/>
</dbReference>
<feature type="chain" id="PRO_5010536003" evidence="1">
    <location>
        <begin position="29"/>
        <end position="316"/>
    </location>
</feature>
<dbReference type="InterPro" id="IPR011055">
    <property type="entry name" value="Dup_hybrid_motif"/>
</dbReference>